<comment type="caution">
    <text evidence="9">The sequence shown here is derived from an EMBL/GenBank/DDBJ whole genome shotgun (WGS) entry which is preliminary data.</text>
</comment>
<evidence type="ECO:0000313" key="9">
    <source>
        <dbReference type="EMBL" id="KAK9789921.1"/>
    </source>
</evidence>
<dbReference type="GO" id="GO:0030956">
    <property type="term" value="C:glutamyl-tRNA(Gln) amidotransferase complex"/>
    <property type="evidence" value="ECO:0007669"/>
    <property type="project" value="UniProtKB-UniRule"/>
</dbReference>
<evidence type="ECO:0000256" key="7">
    <source>
        <dbReference type="HAMAP-Rule" id="MF_03150"/>
    </source>
</evidence>
<dbReference type="Gene3D" id="3.90.1300.10">
    <property type="entry name" value="Amidase signature (AS) domain"/>
    <property type="match status" value="1"/>
</dbReference>
<keyword evidence="7" id="KW-0496">Mitochondrion</keyword>
<keyword evidence="10" id="KW-1185">Reference proteome</keyword>
<keyword evidence="7" id="KW-0150">Chloroplast</keyword>
<dbReference type="Proteomes" id="UP001465755">
    <property type="component" value="Unassembled WGS sequence"/>
</dbReference>
<evidence type="ECO:0000256" key="5">
    <source>
        <dbReference type="ARBA" id="ARBA00022917"/>
    </source>
</evidence>
<dbReference type="InterPro" id="IPR036928">
    <property type="entry name" value="AS_sf"/>
</dbReference>
<dbReference type="InterPro" id="IPR020556">
    <property type="entry name" value="Amidase_CS"/>
</dbReference>
<dbReference type="GO" id="GO:0009570">
    <property type="term" value="C:chloroplast stroma"/>
    <property type="evidence" value="ECO:0007669"/>
    <property type="project" value="UniProtKB-SubCell"/>
</dbReference>
<dbReference type="PANTHER" id="PTHR11895:SF7">
    <property type="entry name" value="GLUTAMYL-TRNA(GLN) AMIDOTRANSFERASE SUBUNIT A, MITOCHONDRIAL"/>
    <property type="match status" value="1"/>
</dbReference>
<dbReference type="SUPFAM" id="SSF75304">
    <property type="entry name" value="Amidase signature (AS) enzymes"/>
    <property type="match status" value="1"/>
</dbReference>
<feature type="domain" description="Amidase" evidence="8">
    <location>
        <begin position="24"/>
        <end position="466"/>
    </location>
</feature>
<dbReference type="HAMAP" id="MF_00120">
    <property type="entry name" value="GatA"/>
    <property type="match status" value="1"/>
</dbReference>
<dbReference type="InterPro" id="IPR000120">
    <property type="entry name" value="Amidase"/>
</dbReference>
<gene>
    <name evidence="7" type="primary">GATA</name>
    <name evidence="9" type="ORF">WJX73_004326</name>
</gene>
<dbReference type="PANTHER" id="PTHR11895">
    <property type="entry name" value="TRANSAMIDASE"/>
    <property type="match status" value="1"/>
</dbReference>
<evidence type="ECO:0000256" key="4">
    <source>
        <dbReference type="ARBA" id="ARBA00022840"/>
    </source>
</evidence>
<feature type="active site" description="Acyl-ester intermediate" evidence="7">
    <location>
        <position position="166"/>
    </location>
</feature>
<comment type="miscellaneous">
    <text evidence="7">This protein may be expected to contain an N-terminal transit peptide but none has been predicted.</text>
</comment>
<protein>
    <recommendedName>
        <fullName evidence="7">Glutamyl-tRNA(Gln) amidotransferase subunit A, chloroplastic/mitochondrial</fullName>
        <shortName evidence="7">Glu-AdT subunit A</shortName>
        <ecNumber evidence="7">6.3.5.7</ecNumber>
    </recommendedName>
</protein>
<evidence type="ECO:0000256" key="1">
    <source>
        <dbReference type="ARBA" id="ARBA00008069"/>
    </source>
</evidence>
<dbReference type="Pfam" id="PF01425">
    <property type="entry name" value="Amidase"/>
    <property type="match status" value="1"/>
</dbReference>
<comment type="similarity">
    <text evidence="1 7">Belongs to the amidase family. GatA subfamily.</text>
</comment>
<sequence>MFQRRPLQLATRLLNAAQRHTRSAGVQSFITVDDDQVRRSAADIDERIRAGDGSSLGPLAGVVMGIKDTLCTQGLRTTAGSRMLENYTPPYDATSVGRLRKADMLLAGKCNCDAFAMGSTTEASDYHVTRNPWDQNRVPGGSSGGSAAAVAAGQCIATLGSDTGGSIRQPASFCGVVGIKPTYGRVSRYGLIAYASSLDCVGPLARCVEDAAAVLNVISGHDKADATSSTQDIPDFTQGLEPRESLQSRPLQGVRIGVVQQMMGEGVAEGVTAAVDRACRHLESLGAELLEVVVPSLELGTPAYYVLATSEASSNLARYDGIRYGLSSAGEKQELKALYRNTRGTGLNAEVKRRILMGTHALSAGFIDAYYKRAQQVRTLIRQGFHDALQQVDVLIGPAAPTPAFELGTVINDPLTMYKNDVLTVGLNLAGLPAVAVPCGFDDKTASNPLPVCVQIMGRAFDEARLIKVAHVFEQTADFAFGIPDSCSQNGRI</sequence>
<organism evidence="9 10">
    <name type="scientific">Symbiochloris irregularis</name>
    <dbReference type="NCBI Taxonomy" id="706552"/>
    <lineage>
        <taxon>Eukaryota</taxon>
        <taxon>Viridiplantae</taxon>
        <taxon>Chlorophyta</taxon>
        <taxon>core chlorophytes</taxon>
        <taxon>Trebouxiophyceae</taxon>
        <taxon>Trebouxiales</taxon>
        <taxon>Trebouxiaceae</taxon>
        <taxon>Symbiochloris</taxon>
    </lineage>
</organism>
<evidence type="ECO:0000313" key="10">
    <source>
        <dbReference type="Proteomes" id="UP001465755"/>
    </source>
</evidence>
<dbReference type="InterPro" id="IPR023631">
    <property type="entry name" value="Amidase_dom"/>
</dbReference>
<dbReference type="InterPro" id="IPR004412">
    <property type="entry name" value="GatA"/>
</dbReference>
<comment type="catalytic activity">
    <reaction evidence="6 7">
        <text>L-glutamyl-tRNA(Gln) + L-glutamine + ATP + H2O = L-glutaminyl-tRNA(Gln) + L-glutamate + ADP + phosphate + H(+)</text>
        <dbReference type="Rhea" id="RHEA:17521"/>
        <dbReference type="Rhea" id="RHEA-COMP:9681"/>
        <dbReference type="Rhea" id="RHEA-COMP:9684"/>
        <dbReference type="ChEBI" id="CHEBI:15377"/>
        <dbReference type="ChEBI" id="CHEBI:15378"/>
        <dbReference type="ChEBI" id="CHEBI:29985"/>
        <dbReference type="ChEBI" id="CHEBI:30616"/>
        <dbReference type="ChEBI" id="CHEBI:43474"/>
        <dbReference type="ChEBI" id="CHEBI:58359"/>
        <dbReference type="ChEBI" id="CHEBI:78520"/>
        <dbReference type="ChEBI" id="CHEBI:78521"/>
        <dbReference type="ChEBI" id="CHEBI:456216"/>
        <dbReference type="EC" id="6.3.5.7"/>
    </reaction>
</comment>
<keyword evidence="2 7" id="KW-0436">Ligase</keyword>
<evidence type="ECO:0000256" key="6">
    <source>
        <dbReference type="ARBA" id="ARBA00047407"/>
    </source>
</evidence>
<dbReference type="GO" id="GO:0005524">
    <property type="term" value="F:ATP binding"/>
    <property type="evidence" value="ECO:0007669"/>
    <property type="project" value="UniProtKB-KW"/>
</dbReference>
<feature type="active site" description="Charge relay system" evidence="7">
    <location>
        <position position="142"/>
    </location>
</feature>
<dbReference type="GO" id="GO:0032543">
    <property type="term" value="P:mitochondrial translation"/>
    <property type="evidence" value="ECO:0007669"/>
    <property type="project" value="UniProtKB-UniRule"/>
</dbReference>
<evidence type="ECO:0000256" key="2">
    <source>
        <dbReference type="ARBA" id="ARBA00022598"/>
    </source>
</evidence>
<proteinExistence type="inferred from homology"/>
<dbReference type="AlphaFoldDB" id="A0AAW1NQ02"/>
<reference evidence="9 10" key="1">
    <citation type="journal article" date="2024" name="Nat. Commun.">
        <title>Phylogenomics reveals the evolutionary origins of lichenization in chlorophyte algae.</title>
        <authorList>
            <person name="Puginier C."/>
            <person name="Libourel C."/>
            <person name="Otte J."/>
            <person name="Skaloud P."/>
            <person name="Haon M."/>
            <person name="Grisel S."/>
            <person name="Petersen M."/>
            <person name="Berrin J.G."/>
            <person name="Delaux P.M."/>
            <person name="Dal Grande F."/>
            <person name="Keller J."/>
        </authorList>
    </citation>
    <scope>NUCLEOTIDE SEQUENCE [LARGE SCALE GENOMIC DNA]</scope>
    <source>
        <strain evidence="9 10">SAG 2036</strain>
    </source>
</reference>
<dbReference type="EMBL" id="JALJOQ010000201">
    <property type="protein sequence ID" value="KAK9789921.1"/>
    <property type="molecule type" value="Genomic_DNA"/>
</dbReference>
<keyword evidence="4 7" id="KW-0067">ATP-binding</keyword>
<name>A0AAW1NQ02_9CHLO</name>
<evidence type="ECO:0000256" key="3">
    <source>
        <dbReference type="ARBA" id="ARBA00022741"/>
    </source>
</evidence>
<keyword evidence="3 7" id="KW-0547">Nucleotide-binding</keyword>
<dbReference type="GO" id="GO:0005739">
    <property type="term" value="C:mitochondrion"/>
    <property type="evidence" value="ECO:0007669"/>
    <property type="project" value="UniProtKB-SubCell"/>
</dbReference>
<keyword evidence="7" id="KW-0934">Plastid</keyword>
<comment type="function">
    <text evidence="7">Allows the formation of correctly charged Gln-tRNA(Gln) through the transamidation of misacylated Glu-tRNA(Gln) in chloroplasts and mitochondria. The reaction takes place in the presence of glutamine and ATP through an activated gamma-phospho-Glu-tRNA(Gln).</text>
</comment>
<dbReference type="EC" id="6.3.5.7" evidence="7"/>
<dbReference type="GO" id="GO:0070681">
    <property type="term" value="P:glutaminyl-tRNAGln biosynthesis via transamidation"/>
    <property type="evidence" value="ECO:0007669"/>
    <property type="project" value="UniProtKB-UniRule"/>
</dbReference>
<feature type="active site" description="Charge relay system" evidence="7">
    <location>
        <position position="67"/>
    </location>
</feature>
<accession>A0AAW1NQ02</accession>
<comment type="subcellular location">
    <subcellularLocation>
        <location evidence="7">Mitochondrion</location>
    </subcellularLocation>
    <subcellularLocation>
        <location evidence="7">Plastid</location>
        <location evidence="7">Chloroplast stroma</location>
    </subcellularLocation>
</comment>
<dbReference type="PROSITE" id="PS00571">
    <property type="entry name" value="AMIDASES"/>
    <property type="match status" value="1"/>
</dbReference>
<keyword evidence="5 7" id="KW-0648">Protein biosynthesis</keyword>
<evidence type="ECO:0000259" key="8">
    <source>
        <dbReference type="Pfam" id="PF01425"/>
    </source>
</evidence>
<dbReference type="GO" id="GO:0050567">
    <property type="term" value="F:glutaminyl-tRNA synthase (glutamine-hydrolyzing) activity"/>
    <property type="evidence" value="ECO:0007669"/>
    <property type="project" value="UniProtKB-UniRule"/>
</dbReference>
<dbReference type="NCBIfam" id="TIGR00132">
    <property type="entry name" value="gatA"/>
    <property type="match status" value="1"/>
</dbReference>
<comment type="subunit">
    <text evidence="7">Subunit of the heterotrimeric GatCAB amidotransferase (AdT) complex, composed of A, B and C subunits.</text>
</comment>